<keyword evidence="6" id="KW-1185">Reference proteome</keyword>
<dbReference type="InterPro" id="IPR036390">
    <property type="entry name" value="WH_DNA-bd_sf"/>
</dbReference>
<keyword evidence="2" id="KW-0238">DNA-binding</keyword>
<dbReference type="InterPro" id="IPR019888">
    <property type="entry name" value="Tscrpt_reg_AsnC-like"/>
</dbReference>
<dbReference type="Proteomes" id="UP000555552">
    <property type="component" value="Unassembled WGS sequence"/>
</dbReference>
<dbReference type="InterPro" id="IPR019885">
    <property type="entry name" value="Tscrpt_reg_HTH_AsnC-type_CS"/>
</dbReference>
<evidence type="ECO:0000256" key="2">
    <source>
        <dbReference type="ARBA" id="ARBA00023125"/>
    </source>
</evidence>
<accession>A0A849BL93</accession>
<gene>
    <name evidence="5" type="ORF">HLB09_00430</name>
</gene>
<dbReference type="PROSITE" id="PS00519">
    <property type="entry name" value="HTH_ASNC_1"/>
    <property type="match status" value="1"/>
</dbReference>
<organism evidence="5 6">
    <name type="scientific">Pseudokineococcus marinus</name>
    <dbReference type="NCBI Taxonomy" id="351215"/>
    <lineage>
        <taxon>Bacteria</taxon>
        <taxon>Bacillati</taxon>
        <taxon>Actinomycetota</taxon>
        <taxon>Actinomycetes</taxon>
        <taxon>Kineosporiales</taxon>
        <taxon>Kineosporiaceae</taxon>
        <taxon>Pseudokineococcus</taxon>
    </lineage>
</organism>
<evidence type="ECO:0000256" key="3">
    <source>
        <dbReference type="ARBA" id="ARBA00023163"/>
    </source>
</evidence>
<dbReference type="EMBL" id="JABEMA010000002">
    <property type="protein sequence ID" value="NNH21572.1"/>
    <property type="molecule type" value="Genomic_DNA"/>
</dbReference>
<dbReference type="GO" id="GO:0043200">
    <property type="term" value="P:response to amino acid"/>
    <property type="evidence" value="ECO:0007669"/>
    <property type="project" value="TreeGrafter"/>
</dbReference>
<dbReference type="Pfam" id="PF01037">
    <property type="entry name" value="AsnC_trans_reg"/>
    <property type="match status" value="1"/>
</dbReference>
<dbReference type="SMART" id="SM00344">
    <property type="entry name" value="HTH_ASNC"/>
    <property type="match status" value="1"/>
</dbReference>
<sequence>MDDVDAAILRVLQSDARRTNRDVAAAVGVSPTTALERTRSLRERGVIRGASLDVDLARIGRPVQALIAVRVRPPSRVRIEGFRTWVAALPEVVAVFVTSGTEDFLVHVAVPDNDHLYAFVIDRLTERPEIVDVRTSVVYEHVRVAEVAPVRETAAPRRRARR</sequence>
<dbReference type="SUPFAM" id="SSF54909">
    <property type="entry name" value="Dimeric alpha+beta barrel"/>
    <property type="match status" value="1"/>
</dbReference>
<dbReference type="PROSITE" id="PS50956">
    <property type="entry name" value="HTH_ASNC_2"/>
    <property type="match status" value="1"/>
</dbReference>
<evidence type="ECO:0000256" key="1">
    <source>
        <dbReference type="ARBA" id="ARBA00023015"/>
    </source>
</evidence>
<dbReference type="PANTHER" id="PTHR30154:SF54">
    <property type="entry name" value="POSSIBLE TRANSCRIPTIONAL REGULATORY PROTEIN (PROBABLY LRP_ASNC-FAMILY)"/>
    <property type="match status" value="1"/>
</dbReference>
<name>A0A849BL93_9ACTN</name>
<evidence type="ECO:0000259" key="4">
    <source>
        <dbReference type="PROSITE" id="PS50956"/>
    </source>
</evidence>
<dbReference type="AlphaFoldDB" id="A0A849BL93"/>
<dbReference type="Gene3D" id="3.30.70.920">
    <property type="match status" value="1"/>
</dbReference>
<keyword evidence="3" id="KW-0804">Transcription</keyword>
<dbReference type="InterPro" id="IPR036388">
    <property type="entry name" value="WH-like_DNA-bd_sf"/>
</dbReference>
<dbReference type="Gene3D" id="1.10.10.10">
    <property type="entry name" value="Winged helix-like DNA-binding domain superfamily/Winged helix DNA-binding domain"/>
    <property type="match status" value="1"/>
</dbReference>
<dbReference type="GO" id="GO:0043565">
    <property type="term" value="F:sequence-specific DNA binding"/>
    <property type="evidence" value="ECO:0007669"/>
    <property type="project" value="InterPro"/>
</dbReference>
<reference evidence="5 6" key="1">
    <citation type="submission" date="2020-05" db="EMBL/GenBank/DDBJ databases">
        <title>MicrobeNet Type strains.</title>
        <authorList>
            <person name="Nicholson A.C."/>
        </authorList>
    </citation>
    <scope>NUCLEOTIDE SEQUENCE [LARGE SCALE GENOMIC DNA]</scope>
    <source>
        <strain evidence="5 6">JCM 14547</strain>
    </source>
</reference>
<evidence type="ECO:0000313" key="5">
    <source>
        <dbReference type="EMBL" id="NNH21572.1"/>
    </source>
</evidence>
<feature type="domain" description="HTH asnC-type" evidence="4">
    <location>
        <begin position="1"/>
        <end position="62"/>
    </location>
</feature>
<comment type="caution">
    <text evidence="5">The sequence shown here is derived from an EMBL/GenBank/DDBJ whole genome shotgun (WGS) entry which is preliminary data.</text>
</comment>
<dbReference type="PRINTS" id="PR00033">
    <property type="entry name" value="HTHASNC"/>
</dbReference>
<dbReference type="RefSeq" id="WP_171201447.1">
    <property type="nucleotide sequence ID" value="NZ_BAAANP010000002.1"/>
</dbReference>
<evidence type="ECO:0000313" key="6">
    <source>
        <dbReference type="Proteomes" id="UP000555552"/>
    </source>
</evidence>
<protein>
    <submittedName>
        <fullName evidence="5">Lrp/AsnC family transcriptional regulator</fullName>
    </submittedName>
</protein>
<dbReference type="GO" id="GO:0005829">
    <property type="term" value="C:cytosol"/>
    <property type="evidence" value="ECO:0007669"/>
    <property type="project" value="TreeGrafter"/>
</dbReference>
<dbReference type="Pfam" id="PF13404">
    <property type="entry name" value="HTH_AsnC-type"/>
    <property type="match status" value="1"/>
</dbReference>
<keyword evidence="1" id="KW-0805">Transcription regulation</keyword>
<proteinExistence type="predicted"/>
<dbReference type="InterPro" id="IPR000485">
    <property type="entry name" value="AsnC-type_HTH_dom"/>
</dbReference>
<dbReference type="SUPFAM" id="SSF46785">
    <property type="entry name" value="Winged helix' DNA-binding domain"/>
    <property type="match status" value="1"/>
</dbReference>
<dbReference type="InterPro" id="IPR011008">
    <property type="entry name" value="Dimeric_a/b-barrel"/>
</dbReference>
<dbReference type="PANTHER" id="PTHR30154">
    <property type="entry name" value="LEUCINE-RESPONSIVE REGULATORY PROTEIN"/>
    <property type="match status" value="1"/>
</dbReference>
<dbReference type="InterPro" id="IPR019887">
    <property type="entry name" value="Tscrpt_reg_AsnC/Lrp_C"/>
</dbReference>